<dbReference type="CDD" id="cd00084">
    <property type="entry name" value="HMG-box_SF"/>
    <property type="match status" value="1"/>
</dbReference>
<keyword evidence="2" id="KW-1185">Reference proteome</keyword>
<dbReference type="EMBL" id="FNXT01001312">
    <property type="protein sequence ID" value="SZX78244.1"/>
    <property type="molecule type" value="Genomic_DNA"/>
</dbReference>
<proteinExistence type="predicted"/>
<protein>
    <submittedName>
        <fullName evidence="1">Uncharacterized protein</fullName>
    </submittedName>
</protein>
<dbReference type="Proteomes" id="UP000256970">
    <property type="component" value="Unassembled WGS sequence"/>
</dbReference>
<dbReference type="Gene3D" id="1.10.30.10">
    <property type="entry name" value="High mobility group box domain"/>
    <property type="match status" value="1"/>
</dbReference>
<organism evidence="1 2">
    <name type="scientific">Tetradesmus obliquus</name>
    <name type="common">Green alga</name>
    <name type="synonym">Acutodesmus obliquus</name>
    <dbReference type="NCBI Taxonomy" id="3088"/>
    <lineage>
        <taxon>Eukaryota</taxon>
        <taxon>Viridiplantae</taxon>
        <taxon>Chlorophyta</taxon>
        <taxon>core chlorophytes</taxon>
        <taxon>Chlorophyceae</taxon>
        <taxon>CS clade</taxon>
        <taxon>Sphaeropleales</taxon>
        <taxon>Scenedesmaceae</taxon>
        <taxon>Tetradesmus</taxon>
    </lineage>
</organism>
<name>A0A383WM83_TETOB</name>
<evidence type="ECO:0000313" key="1">
    <source>
        <dbReference type="EMBL" id="SZX78244.1"/>
    </source>
</evidence>
<dbReference type="SUPFAM" id="SSF47095">
    <property type="entry name" value="HMG-box"/>
    <property type="match status" value="1"/>
</dbReference>
<gene>
    <name evidence="1" type="ORF">BQ4739_LOCUS18549</name>
</gene>
<dbReference type="InterPro" id="IPR036910">
    <property type="entry name" value="HMG_box_dom_sf"/>
</dbReference>
<dbReference type="AlphaFoldDB" id="A0A383WM83"/>
<evidence type="ECO:0000313" key="2">
    <source>
        <dbReference type="Proteomes" id="UP000256970"/>
    </source>
</evidence>
<accession>A0A383WM83</accession>
<reference evidence="1 2" key="1">
    <citation type="submission" date="2016-10" db="EMBL/GenBank/DDBJ databases">
        <authorList>
            <person name="Cai Z."/>
        </authorList>
    </citation>
    <scope>NUCLEOTIDE SEQUENCE [LARGE SCALE GENOMIC DNA]</scope>
</reference>
<sequence>MAFVKVALTADTLLECVDTIEDPMMIRNLLKAVKTRKSVVCSNNNPYMFFMSYKSKELKKASQCGNMFPTDKGIMGKVAAAWALFSKEEKAEFKTILKELGSECLCARFAEIEEGRREAAAADFP</sequence>